<dbReference type="VEuPathDB" id="PlasmoDB:PRG01_1202000"/>
<dbReference type="Pfam" id="PF15445">
    <property type="entry name" value="ATS"/>
    <property type="match status" value="1"/>
</dbReference>
<evidence type="ECO:0000259" key="1">
    <source>
        <dbReference type="Pfam" id="PF15445"/>
    </source>
</evidence>
<accession>A0A2P9DIW5</accession>
<name>A0A2P9DIW5_PLARE</name>
<organism evidence="2 3">
    <name type="scientific">Plasmodium reichenowi</name>
    <dbReference type="NCBI Taxonomy" id="5854"/>
    <lineage>
        <taxon>Eukaryota</taxon>
        <taxon>Sar</taxon>
        <taxon>Alveolata</taxon>
        <taxon>Apicomplexa</taxon>
        <taxon>Aconoidasida</taxon>
        <taxon>Haemosporida</taxon>
        <taxon>Plasmodiidae</taxon>
        <taxon>Plasmodium</taxon>
        <taxon>Plasmodium (Laverania)</taxon>
    </lineage>
</organism>
<dbReference type="InterPro" id="IPR029211">
    <property type="entry name" value="PfEMP1_ATS"/>
</dbReference>
<protein>
    <submittedName>
        <fullName evidence="2">Erythrocyte membrane protein 1 (PfEMP1), exon 2, putative</fullName>
    </submittedName>
</protein>
<gene>
    <name evidence="2" type="ORF">PRG01_1202000</name>
</gene>
<dbReference type="EMBL" id="LT969575">
    <property type="protein sequence ID" value="SOV80430.1"/>
    <property type="molecule type" value="Genomic_DNA"/>
</dbReference>
<reference evidence="2 3" key="1">
    <citation type="submission" date="2016-09" db="EMBL/GenBank/DDBJ databases">
        <authorList>
            <consortium name="Pathogen Informatics"/>
        </authorList>
    </citation>
    <scope>NUCLEOTIDE SEQUENCE [LARGE SCALE GENOMIC DNA]</scope>
</reference>
<evidence type="ECO:0000313" key="3">
    <source>
        <dbReference type="Proteomes" id="UP000240500"/>
    </source>
</evidence>
<evidence type="ECO:0000313" key="2">
    <source>
        <dbReference type="EMBL" id="SOV80430.1"/>
    </source>
</evidence>
<proteinExistence type="predicted"/>
<feature type="domain" description="Plasmodium falciparum erythrocyte membrane protein 1 acidic terminal segment" evidence="1">
    <location>
        <begin position="7"/>
        <end position="109"/>
    </location>
</feature>
<dbReference type="Proteomes" id="UP000240500">
    <property type="component" value="Chromosome 12"/>
</dbReference>
<sequence length="109" mass="12810">MIYLIKNTIDDNMYKDIKPEDHIIDFNMKEKSFITSIHDRNLHNGDEVSYNINMDAQKNKIFSTNTKDDPTHVSNKVYSGIDITNNSLNGNHHVDSYDELLKRKENEFF</sequence>
<dbReference type="OrthoDB" id="378826at2759"/>
<dbReference type="AlphaFoldDB" id="A0A2P9DIW5"/>